<dbReference type="EMBL" id="NQMS01000005">
    <property type="protein sequence ID" value="PAV95989.1"/>
    <property type="molecule type" value="Genomic_DNA"/>
</dbReference>
<dbReference type="Proteomes" id="UP000218796">
    <property type="component" value="Unassembled WGS sequence"/>
</dbReference>
<dbReference type="AlphaFoldDB" id="A0A2A2MB15"/>
<dbReference type="OrthoDB" id="6638665at2"/>
<reference evidence="1 2" key="1">
    <citation type="submission" date="2017-08" db="EMBL/GenBank/DDBJ databases">
        <title>Draft Genome Sequence of Hafnia alvei CITHA-6 Isolated from Raw Bovine Milk.</title>
        <authorList>
            <person name="Culligan E.P."/>
            <person name="Mcsweeney A."/>
            <person name="O'Doherty C."/>
            <person name="Gleeson E."/>
            <person name="O'Riordan D."/>
            <person name="Sleator R.D."/>
        </authorList>
    </citation>
    <scope>NUCLEOTIDE SEQUENCE [LARGE SCALE GENOMIC DNA]</scope>
    <source>
        <strain evidence="1 2">CITHA-6</strain>
    </source>
</reference>
<accession>A0A2A2MB15</accession>
<proteinExistence type="predicted"/>
<evidence type="ECO:0000313" key="2">
    <source>
        <dbReference type="Proteomes" id="UP000218796"/>
    </source>
</evidence>
<evidence type="ECO:0000313" key="1">
    <source>
        <dbReference type="EMBL" id="PAV95989.1"/>
    </source>
</evidence>
<protein>
    <submittedName>
        <fullName evidence="1">Uncharacterized protein</fullName>
    </submittedName>
</protein>
<organism evidence="1 2">
    <name type="scientific">Hafnia paralvei</name>
    <dbReference type="NCBI Taxonomy" id="546367"/>
    <lineage>
        <taxon>Bacteria</taxon>
        <taxon>Pseudomonadati</taxon>
        <taxon>Pseudomonadota</taxon>
        <taxon>Gammaproteobacteria</taxon>
        <taxon>Enterobacterales</taxon>
        <taxon>Hafniaceae</taxon>
        <taxon>Hafnia</taxon>
    </lineage>
</organism>
<dbReference type="RefSeq" id="WP_039185498.1">
    <property type="nucleotide sequence ID" value="NZ_CAUFSP010000005.1"/>
</dbReference>
<name>A0A2A2MB15_9GAMM</name>
<gene>
    <name evidence="1" type="ORF">CJD50_13275</name>
</gene>
<comment type="caution">
    <text evidence="1">The sequence shown here is derived from an EMBL/GenBank/DDBJ whole genome shotgun (WGS) entry which is preliminary data.</text>
</comment>
<keyword evidence="2" id="KW-1185">Reference proteome</keyword>
<sequence>MNKINNTLKVMIYSKNWTHQVAIEYTYRSIKQTRIIIQGTRDTEILVSYAINTQPNLIIIDDAPRNAVALTLALRQQCPDTAIIFMQDEFLFSDKIVGKYFDGIALKKYDALMNDPPCLLLAEYHCLLRTLREEVNLTKLPSWRTQGVSEALQSIKQLMHVHFSHLIASPRAQEVVLGWLVKGVEPITAGRLLGCSSKVVYHYRLMAMKVLGIQNRTRDFIASLTVTAGPVSYYPMREHRPALVSSPPPLPSHEQVKIKTSSDEKQGLANIQEYGVTV</sequence>